<proteinExistence type="predicted"/>
<dbReference type="EMBL" id="CP158165">
    <property type="protein sequence ID" value="XBV26164.1"/>
    <property type="molecule type" value="Genomic_DNA"/>
</dbReference>
<feature type="region of interest" description="Disordered" evidence="1">
    <location>
        <begin position="33"/>
        <end position="92"/>
    </location>
</feature>
<evidence type="ECO:0000256" key="1">
    <source>
        <dbReference type="SAM" id="MobiDB-lite"/>
    </source>
</evidence>
<feature type="domain" description="PKD" evidence="3">
    <location>
        <begin position="205"/>
        <end position="250"/>
    </location>
</feature>
<name>A0AAU7TGT2_9ACTN</name>
<dbReference type="GO" id="GO:0005975">
    <property type="term" value="P:carbohydrate metabolic process"/>
    <property type="evidence" value="ECO:0007669"/>
    <property type="project" value="UniProtKB-ARBA"/>
</dbReference>
<evidence type="ECO:0000256" key="2">
    <source>
        <dbReference type="SAM" id="SignalP"/>
    </source>
</evidence>
<protein>
    <recommendedName>
        <fullName evidence="3">PKD domain-containing protein</fullName>
    </recommendedName>
</protein>
<feature type="signal peptide" evidence="2">
    <location>
        <begin position="1"/>
        <end position="21"/>
    </location>
</feature>
<feature type="chain" id="PRO_5043336032" description="PKD domain-containing protein" evidence="2">
    <location>
        <begin position="22"/>
        <end position="292"/>
    </location>
</feature>
<evidence type="ECO:0000313" key="4">
    <source>
        <dbReference type="EMBL" id="XBV26164.1"/>
    </source>
</evidence>
<evidence type="ECO:0000259" key="3">
    <source>
        <dbReference type="PROSITE" id="PS50093"/>
    </source>
</evidence>
<dbReference type="InterPro" id="IPR000601">
    <property type="entry name" value="PKD_dom"/>
</dbReference>
<dbReference type="AlphaFoldDB" id="A0AAU7TGT2"/>
<dbReference type="InterPro" id="IPR013783">
    <property type="entry name" value="Ig-like_fold"/>
</dbReference>
<sequence length="292" mass="31693">MIAVVLAAGFVLLIPPVTASAGVVPQIGSARANNPPVIDSKTTTSGVQVGGKERKRNRLDVNGPATKKPRPTSAPTRTQPFPLTNDTTNAVDPTRKTRLNIGICGRLQNDGTIPGPTRCQPFVPDKPEQRRRTPEVRPTTPVPREITWEDVRSETKDVMFPALTVRVQPRGRTLVNLDTIVYTDDNGVTANWVTVLGRPVLVEATPRKFIWSFGDGTSVTTTSPGKPYPSKEITHKYMKVASVNLTVTVTYTARFFVSDAGWRNVDGLVSITGPATPLQVREAVPVLVDPGR</sequence>
<dbReference type="PROSITE" id="PS50093">
    <property type="entry name" value="PKD"/>
    <property type="match status" value="1"/>
</dbReference>
<keyword evidence="2" id="KW-0732">Signal</keyword>
<accession>A0AAU7TGT2</accession>
<feature type="compositionally biased region" description="Basic and acidic residues" evidence="1">
    <location>
        <begin position="125"/>
        <end position="135"/>
    </location>
</feature>
<feature type="region of interest" description="Disordered" evidence="1">
    <location>
        <begin position="107"/>
        <end position="140"/>
    </location>
</feature>
<organism evidence="4">
    <name type="scientific">Kribbella sp. HUAS MG21</name>
    <dbReference type="NCBI Taxonomy" id="3160966"/>
    <lineage>
        <taxon>Bacteria</taxon>
        <taxon>Bacillati</taxon>
        <taxon>Actinomycetota</taxon>
        <taxon>Actinomycetes</taxon>
        <taxon>Propionibacteriales</taxon>
        <taxon>Kribbellaceae</taxon>
        <taxon>Kribbella</taxon>
    </lineage>
</organism>
<feature type="compositionally biased region" description="Polar residues" evidence="1">
    <location>
        <begin position="73"/>
        <end position="91"/>
    </location>
</feature>
<reference evidence="4" key="1">
    <citation type="submission" date="2024-06" db="EMBL/GenBank/DDBJ databases">
        <title>Kribbella sp. strain HUAS MG21 genome sequences.</title>
        <authorList>
            <person name="Mo P."/>
        </authorList>
    </citation>
    <scope>NUCLEOTIDE SEQUENCE</scope>
    <source>
        <strain evidence="4">HUAS MG21</strain>
    </source>
</reference>
<gene>
    <name evidence="4" type="ORF">ABN611_06990</name>
</gene>
<dbReference type="RefSeq" id="WP_350278966.1">
    <property type="nucleotide sequence ID" value="NZ_CP158165.1"/>
</dbReference>
<dbReference type="Gene3D" id="2.60.40.10">
    <property type="entry name" value="Immunoglobulins"/>
    <property type="match status" value="1"/>
</dbReference>